<name>A0ABY5JY56_9BACI</name>
<keyword evidence="1" id="KW-0472">Membrane</keyword>
<dbReference type="RefSeq" id="WP_256709903.1">
    <property type="nucleotide sequence ID" value="NZ_CP101914.1"/>
</dbReference>
<sequence length="526" mass="59464">MIKKVIIVLIGLALILAVIIWYGFSTPTNDIEDLTISSSSKPVVFLLIDSLMDEPLQKAMEEGRTPALTFLAEHGQYFPQIVSSYPTMSVTIDSTLLTGTYANKHRIPALAWYNAEEKRLVNYGSSSMEVFKLGAEQVLHDNAYNLNQEHLSKNTSTIFEDLYERQDQSASINGLVYRGNQQHNLHIPNIISTFNLLPNTVHVKGPTFLSMGSLSQFSSENNKFNNIWPRMGFNDNFTANELKNLIQNDMLPAFTLAYFPSLDKQVHENGPMHLDGIEQVDQQIQSILNEYPTWEEAIKNTSFIVYGDSGQAVIGEDEEESFINLKTLSEKYQVSELGGPIHTEDQVILGVNSRMAYIYLLDENITYQEMISHFIEDPRIGFIAWKDNKGNHVLTEESDSKLTFQPNGNYTDQYQQNWELTGDFSALDLSVNNKNRIEYGEYPDALARLYGALHSHQGRYLIVDAKPGHEFIGEHSPTHPGGGGHGSLHEDDSLTPLIITGTNKTPKHRRTVDFKEWILELTNIQK</sequence>
<dbReference type="PANTHER" id="PTHR10151">
    <property type="entry name" value="ECTONUCLEOTIDE PYROPHOSPHATASE/PHOSPHODIESTERASE"/>
    <property type="match status" value="1"/>
</dbReference>
<dbReference type="Proteomes" id="UP001059773">
    <property type="component" value="Chromosome"/>
</dbReference>
<dbReference type="Pfam" id="PF01663">
    <property type="entry name" value="Phosphodiest"/>
    <property type="match status" value="1"/>
</dbReference>
<dbReference type="EMBL" id="CP101914">
    <property type="protein sequence ID" value="UUI04996.1"/>
    <property type="molecule type" value="Genomic_DNA"/>
</dbReference>
<dbReference type="PANTHER" id="PTHR10151:SF120">
    <property type="entry name" value="BIS(5'-ADENOSYL)-TRIPHOSPHATASE"/>
    <property type="match status" value="1"/>
</dbReference>
<reference evidence="2" key="1">
    <citation type="submission" date="2022-07" db="EMBL/GenBank/DDBJ databases">
        <title>FELIX.</title>
        <authorList>
            <person name="Wan K.H."/>
            <person name="Park S."/>
            <person name="Lawrence Q."/>
            <person name="Eichenberger J.P."/>
            <person name="Booth B.W."/>
            <person name="Piaggio A.J."/>
            <person name="Chandler J.C."/>
            <person name="Franklin A.B."/>
            <person name="Celniker S.E."/>
        </authorList>
    </citation>
    <scope>NUCLEOTIDE SEQUENCE</scope>
    <source>
        <strain evidence="2">QA-1986 374</strain>
    </source>
</reference>
<evidence type="ECO:0000256" key="1">
    <source>
        <dbReference type="SAM" id="Phobius"/>
    </source>
</evidence>
<keyword evidence="3" id="KW-1185">Reference proteome</keyword>
<keyword evidence="1" id="KW-1133">Transmembrane helix</keyword>
<dbReference type="InterPro" id="IPR002591">
    <property type="entry name" value="Phosphodiest/P_Trfase"/>
</dbReference>
<keyword evidence="1" id="KW-0812">Transmembrane</keyword>
<organism evidence="2 3">
    <name type="scientific">Oceanobacillus jeddahense</name>
    <dbReference type="NCBI Taxonomy" id="1462527"/>
    <lineage>
        <taxon>Bacteria</taxon>
        <taxon>Bacillati</taxon>
        <taxon>Bacillota</taxon>
        <taxon>Bacilli</taxon>
        <taxon>Bacillales</taxon>
        <taxon>Bacillaceae</taxon>
        <taxon>Oceanobacillus</taxon>
    </lineage>
</organism>
<accession>A0ABY5JY56</accession>
<dbReference type="Gene3D" id="3.40.720.10">
    <property type="entry name" value="Alkaline Phosphatase, subunit A"/>
    <property type="match status" value="1"/>
</dbReference>
<proteinExistence type="predicted"/>
<evidence type="ECO:0000313" key="3">
    <source>
        <dbReference type="Proteomes" id="UP001059773"/>
    </source>
</evidence>
<dbReference type="InterPro" id="IPR017850">
    <property type="entry name" value="Alkaline_phosphatase_core_sf"/>
</dbReference>
<dbReference type="SUPFAM" id="SSF53649">
    <property type="entry name" value="Alkaline phosphatase-like"/>
    <property type="match status" value="1"/>
</dbReference>
<evidence type="ECO:0000313" key="2">
    <source>
        <dbReference type="EMBL" id="UUI04996.1"/>
    </source>
</evidence>
<feature type="transmembrane region" description="Helical" evidence="1">
    <location>
        <begin position="5"/>
        <end position="24"/>
    </location>
</feature>
<gene>
    <name evidence="2" type="ORF">NP439_10310</name>
</gene>
<protein>
    <submittedName>
        <fullName evidence="2">Alkaline phosphatase family protein</fullName>
    </submittedName>
</protein>